<keyword evidence="3" id="KW-1185">Reference proteome</keyword>
<dbReference type="SUPFAM" id="SSF54768">
    <property type="entry name" value="dsRNA-binding domain-like"/>
    <property type="match status" value="1"/>
</dbReference>
<dbReference type="Proteomes" id="UP000035682">
    <property type="component" value="Unplaced"/>
</dbReference>
<organism evidence="2">
    <name type="scientific">Strongyloides ratti</name>
    <name type="common">Parasitic roundworm</name>
    <dbReference type="NCBI Taxonomy" id="34506"/>
    <lineage>
        <taxon>Eukaryota</taxon>
        <taxon>Metazoa</taxon>
        <taxon>Ecdysozoa</taxon>
        <taxon>Nematoda</taxon>
        <taxon>Chromadorea</taxon>
        <taxon>Rhabditida</taxon>
        <taxon>Tylenchina</taxon>
        <taxon>Panagrolaimomorpha</taxon>
        <taxon>Strongyloidoidea</taxon>
        <taxon>Strongyloididae</taxon>
        <taxon>Strongyloides</taxon>
    </lineage>
</organism>
<dbReference type="Gene3D" id="3.30.160.20">
    <property type="match status" value="1"/>
</dbReference>
<reference evidence="4" key="2">
    <citation type="submission" date="2020-12" db="UniProtKB">
        <authorList>
            <consortium name="WormBaseParasite"/>
        </authorList>
    </citation>
    <scope>IDENTIFICATION</scope>
</reference>
<reference evidence="2 3" key="1">
    <citation type="submission" date="2014-09" db="EMBL/GenBank/DDBJ databases">
        <authorList>
            <person name="Martin A.A."/>
        </authorList>
    </citation>
    <scope>NUCLEOTIDE SEQUENCE</scope>
    <source>
        <strain evidence="3">ED321</strain>
        <strain evidence="2">ED321 Heterogonic</strain>
    </source>
</reference>
<dbReference type="AlphaFoldDB" id="A0A090L7M2"/>
<dbReference type="InterPro" id="IPR014720">
    <property type="entry name" value="dsRBD_dom"/>
</dbReference>
<sequence length="331" mass="38420">MYIENFKTFFEIFQLSSTFIYELIDDNFIAFYSHPKFNVIGNGRTKDSAKIECCKQIVKYLMKLPNYKTDFTNFLYDTNFMTSPSRLRFIFLEKTTKLGLRVVFKNDISNNDNKKYTIQVDGITFNSYEDKTIDAESIALITAICGIQTIYGNVNTFFDLTKYKDLFSGPFYIKALYLICDKMAWSINYHVEKNNFETFFKSHCLIEKKDLTEFSIEDTENPPDVDGIYGYGQKKKDAEGNCAKQICLRKFKNANVQFFICQFKNELQHFINTNYPKEVLNFYNPVQINTEPPIFEAKCVLKSLTTVGIGKNGKEALQLAAFKMLVILKTS</sequence>
<dbReference type="GeneID" id="36378155"/>
<evidence type="ECO:0000259" key="1">
    <source>
        <dbReference type="Pfam" id="PF00035"/>
    </source>
</evidence>
<accession>A0A090L7M2</accession>
<protein>
    <submittedName>
        <fullName evidence="2 4">Double-stranded RNA-binding domain-containing protein</fullName>
    </submittedName>
</protein>
<dbReference type="CTD" id="36378155"/>
<dbReference type="WormBase" id="SRAE_2000046700">
    <property type="protein sequence ID" value="SRP07597"/>
    <property type="gene ID" value="WBGene00260661"/>
</dbReference>
<gene>
    <name evidence="2 4 5" type="ORF">SRAE_2000046700</name>
</gene>
<dbReference type="EMBL" id="LN609529">
    <property type="protein sequence ID" value="CEF65791.1"/>
    <property type="molecule type" value="Genomic_DNA"/>
</dbReference>
<evidence type="ECO:0000313" key="2">
    <source>
        <dbReference type="EMBL" id="CEF65791.1"/>
    </source>
</evidence>
<feature type="domain" description="DRBM" evidence="1">
    <location>
        <begin position="264"/>
        <end position="325"/>
    </location>
</feature>
<evidence type="ECO:0000313" key="4">
    <source>
        <dbReference type="WBParaSite" id="SRAE_2000046700.1"/>
    </source>
</evidence>
<dbReference type="RefSeq" id="XP_024504991.1">
    <property type="nucleotide sequence ID" value="XM_024651300.1"/>
</dbReference>
<dbReference type="WBParaSite" id="SRAE_2000046700.1">
    <property type="protein sequence ID" value="SRAE_2000046700.1"/>
    <property type="gene ID" value="WBGene00260661"/>
</dbReference>
<name>A0A090L7M2_STRRB</name>
<dbReference type="Pfam" id="PF00035">
    <property type="entry name" value="dsrm"/>
    <property type="match status" value="1"/>
</dbReference>
<evidence type="ECO:0000313" key="3">
    <source>
        <dbReference type="Proteomes" id="UP000035682"/>
    </source>
</evidence>
<proteinExistence type="predicted"/>
<evidence type="ECO:0000313" key="5">
    <source>
        <dbReference type="WormBase" id="SRAE_2000046700"/>
    </source>
</evidence>